<reference evidence="1 2" key="1">
    <citation type="submission" date="2024-07" db="EMBL/GenBank/DDBJ databases">
        <title>Chromosome-level genome assembly of the water stick insect Ranatra chinensis (Heteroptera: Nepidae).</title>
        <authorList>
            <person name="Liu X."/>
        </authorList>
    </citation>
    <scope>NUCLEOTIDE SEQUENCE [LARGE SCALE GENOMIC DNA]</scope>
    <source>
        <strain evidence="1">Cailab_2021Rc</strain>
        <tissue evidence="1">Muscle</tissue>
    </source>
</reference>
<accession>A0ABD0YPP8</accession>
<name>A0ABD0YPP8_9HEMI</name>
<evidence type="ECO:0000313" key="1">
    <source>
        <dbReference type="EMBL" id="KAL1137960.1"/>
    </source>
</evidence>
<sequence>MASKVRNMHYQNKKQETTEIGIHRRQRGGLYCGSRGLLGEVGEYRRRRLCHQKAAGRCPASVSGSVPLSDHRGRFGSQCAVERHYVGGWRLGLPEEHDRIISNHTYHAPPSARRIYTVRHVGRISPFVINHKRQGITPRSNTQLE</sequence>
<evidence type="ECO:0000313" key="2">
    <source>
        <dbReference type="Proteomes" id="UP001558652"/>
    </source>
</evidence>
<proteinExistence type="predicted"/>
<keyword evidence="2" id="KW-1185">Reference proteome</keyword>
<gene>
    <name evidence="1" type="ORF">AAG570_009655</name>
</gene>
<dbReference type="Proteomes" id="UP001558652">
    <property type="component" value="Unassembled WGS sequence"/>
</dbReference>
<protein>
    <submittedName>
        <fullName evidence="1">Uncharacterized protein</fullName>
    </submittedName>
</protein>
<organism evidence="1 2">
    <name type="scientific">Ranatra chinensis</name>
    <dbReference type="NCBI Taxonomy" id="642074"/>
    <lineage>
        <taxon>Eukaryota</taxon>
        <taxon>Metazoa</taxon>
        <taxon>Ecdysozoa</taxon>
        <taxon>Arthropoda</taxon>
        <taxon>Hexapoda</taxon>
        <taxon>Insecta</taxon>
        <taxon>Pterygota</taxon>
        <taxon>Neoptera</taxon>
        <taxon>Paraneoptera</taxon>
        <taxon>Hemiptera</taxon>
        <taxon>Heteroptera</taxon>
        <taxon>Panheteroptera</taxon>
        <taxon>Nepomorpha</taxon>
        <taxon>Nepidae</taxon>
        <taxon>Ranatrinae</taxon>
        <taxon>Ranatra</taxon>
    </lineage>
</organism>
<dbReference type="AlphaFoldDB" id="A0ABD0YPP8"/>
<dbReference type="EMBL" id="JBFDAA010000004">
    <property type="protein sequence ID" value="KAL1137960.1"/>
    <property type="molecule type" value="Genomic_DNA"/>
</dbReference>
<comment type="caution">
    <text evidence="1">The sequence shown here is derived from an EMBL/GenBank/DDBJ whole genome shotgun (WGS) entry which is preliminary data.</text>
</comment>